<dbReference type="Pfam" id="PF00528">
    <property type="entry name" value="BPD_transp_1"/>
    <property type="match status" value="1"/>
</dbReference>
<evidence type="ECO:0000256" key="6">
    <source>
        <dbReference type="ARBA" id="ARBA00022989"/>
    </source>
</evidence>
<dbReference type="PANTHER" id="PTHR30425:SF2">
    <property type="entry name" value="ABC TRANSPORTER PERMEASE PROTEIN YQGH-RELATED"/>
    <property type="match status" value="1"/>
</dbReference>
<evidence type="ECO:0000256" key="9">
    <source>
        <dbReference type="RuleBase" id="RU363054"/>
    </source>
</evidence>
<dbReference type="Proteomes" id="UP001163687">
    <property type="component" value="Chromosome"/>
</dbReference>
<proteinExistence type="inferred from homology"/>
<keyword evidence="5 8" id="KW-0812">Transmembrane</keyword>
<evidence type="ECO:0000259" key="10">
    <source>
        <dbReference type="PROSITE" id="PS50928"/>
    </source>
</evidence>
<dbReference type="InterPro" id="IPR035906">
    <property type="entry name" value="MetI-like_sf"/>
</dbReference>
<name>A0AA35CHP9_9FIRM</name>
<comment type="subcellular location">
    <subcellularLocation>
        <location evidence="1 8">Cell membrane</location>
        <topology evidence="1 8">Multi-pass membrane protein</topology>
    </subcellularLocation>
</comment>
<dbReference type="PANTHER" id="PTHR30425">
    <property type="entry name" value="PHOSPHATE TRANSPORT SYSTEM PERMEASE PROTEIN PST"/>
    <property type="match status" value="1"/>
</dbReference>
<accession>A0AA35CHP9</accession>
<keyword evidence="7 8" id="KW-0472">Membrane</keyword>
<dbReference type="NCBIfam" id="TIGR02138">
    <property type="entry name" value="phosphate_pstC"/>
    <property type="match status" value="1"/>
</dbReference>
<feature type="transmembrane region" description="Helical" evidence="8">
    <location>
        <begin position="274"/>
        <end position="296"/>
    </location>
</feature>
<keyword evidence="3 8" id="KW-0813">Transport</keyword>
<evidence type="ECO:0000256" key="5">
    <source>
        <dbReference type="ARBA" id="ARBA00022692"/>
    </source>
</evidence>
<evidence type="ECO:0000256" key="8">
    <source>
        <dbReference type="RuleBase" id="RU363032"/>
    </source>
</evidence>
<evidence type="ECO:0000313" key="12">
    <source>
        <dbReference type="Proteomes" id="UP001163687"/>
    </source>
</evidence>
<dbReference type="RefSeq" id="WP_264843188.1">
    <property type="nucleotide sequence ID" value="NZ_AP025628.1"/>
</dbReference>
<organism evidence="11 12">
    <name type="scientific">Caldinitratiruptor microaerophilus</name>
    <dbReference type="NCBI Taxonomy" id="671077"/>
    <lineage>
        <taxon>Bacteria</taxon>
        <taxon>Bacillati</taxon>
        <taxon>Bacillota</taxon>
        <taxon>Clostridia</taxon>
        <taxon>Eubacteriales</taxon>
        <taxon>Symbiobacteriaceae</taxon>
        <taxon>Caldinitratiruptor</taxon>
    </lineage>
</organism>
<evidence type="ECO:0000313" key="11">
    <source>
        <dbReference type="EMBL" id="BDG59072.1"/>
    </source>
</evidence>
<dbReference type="PROSITE" id="PS50928">
    <property type="entry name" value="ABC_TM1"/>
    <property type="match status" value="1"/>
</dbReference>
<gene>
    <name evidence="11" type="ORF">caldi_01620</name>
</gene>
<dbReference type="GO" id="GO:0005315">
    <property type="term" value="F:phosphate transmembrane transporter activity"/>
    <property type="evidence" value="ECO:0007669"/>
    <property type="project" value="InterPro"/>
</dbReference>
<dbReference type="CDD" id="cd06261">
    <property type="entry name" value="TM_PBP2"/>
    <property type="match status" value="1"/>
</dbReference>
<evidence type="ECO:0000256" key="7">
    <source>
        <dbReference type="ARBA" id="ARBA00023136"/>
    </source>
</evidence>
<reference evidence="11" key="1">
    <citation type="submission" date="2022-03" db="EMBL/GenBank/DDBJ databases">
        <title>Complete genome sequence of Caldinitratiruptor microaerophilus.</title>
        <authorList>
            <person name="Mukaiyama R."/>
            <person name="Nishiyama T."/>
            <person name="Ueda K."/>
        </authorList>
    </citation>
    <scope>NUCLEOTIDE SEQUENCE</scope>
    <source>
        <strain evidence="11">JCM 16183</strain>
    </source>
</reference>
<dbReference type="KEGG" id="cmic:caldi_01620"/>
<feature type="transmembrane region" description="Helical" evidence="8">
    <location>
        <begin position="215"/>
        <end position="237"/>
    </location>
</feature>
<feature type="domain" description="ABC transmembrane type-1" evidence="10">
    <location>
        <begin position="81"/>
        <end position="293"/>
    </location>
</feature>
<comment type="function">
    <text evidence="9">Part of the binding-protein-dependent transport system for phosphate; probably responsible for the translocation of the substrate across the membrane.</text>
</comment>
<dbReference type="Gene3D" id="1.10.3720.10">
    <property type="entry name" value="MetI-like"/>
    <property type="match status" value="1"/>
</dbReference>
<sequence>MNTHALVGRRPPARAGAAHAWDRLNRALFVFSAAAVALTVFAIILFLGLQGLAAFRSISPLEFFLSTRWQPPEQYGAATFIVGSLAVTALALLVGAPLGLAGAIVLSELAGPRLRAVLRPAVDLFVGIPSVVYGWIGLTIFVPFIRDRLAGGGSGFGLLAAGVILGIMILPTVIGIAEDALRAVPRPLVEGSLALGATRWQTIWRVLVPAARPGILAGIILAMARAIGETMAVQMVIGNSPRLPVSLWTPTATLTSEIVTEMGNAPYGTPWADALFFMAFLLLLISLGLILAVRALGRRAAYASGRG</sequence>
<feature type="transmembrane region" description="Helical" evidence="8">
    <location>
        <begin position="156"/>
        <end position="177"/>
    </location>
</feature>
<dbReference type="GO" id="GO:0005886">
    <property type="term" value="C:plasma membrane"/>
    <property type="evidence" value="ECO:0007669"/>
    <property type="project" value="UniProtKB-SubCell"/>
</dbReference>
<keyword evidence="12" id="KW-1185">Reference proteome</keyword>
<evidence type="ECO:0000256" key="2">
    <source>
        <dbReference type="ARBA" id="ARBA00007069"/>
    </source>
</evidence>
<feature type="transmembrane region" description="Helical" evidence="8">
    <location>
        <begin position="75"/>
        <end position="100"/>
    </location>
</feature>
<feature type="transmembrane region" description="Helical" evidence="8">
    <location>
        <begin position="121"/>
        <end position="144"/>
    </location>
</feature>
<keyword evidence="6 8" id="KW-1133">Transmembrane helix</keyword>
<keyword evidence="4 9" id="KW-1003">Cell membrane</keyword>
<dbReference type="EMBL" id="AP025628">
    <property type="protein sequence ID" value="BDG59072.1"/>
    <property type="molecule type" value="Genomic_DNA"/>
</dbReference>
<evidence type="ECO:0000256" key="3">
    <source>
        <dbReference type="ARBA" id="ARBA00022448"/>
    </source>
</evidence>
<comment type="similarity">
    <text evidence="2 9">Belongs to the binding-protein-dependent transport system permease family. CysTW subfamily.</text>
</comment>
<dbReference type="InterPro" id="IPR011864">
    <property type="entry name" value="Phosphate_PstC"/>
</dbReference>
<feature type="transmembrane region" description="Helical" evidence="8">
    <location>
        <begin position="28"/>
        <end position="55"/>
    </location>
</feature>
<dbReference type="SUPFAM" id="SSF161098">
    <property type="entry name" value="MetI-like"/>
    <property type="match status" value="1"/>
</dbReference>
<evidence type="ECO:0000256" key="1">
    <source>
        <dbReference type="ARBA" id="ARBA00004651"/>
    </source>
</evidence>
<dbReference type="InterPro" id="IPR000515">
    <property type="entry name" value="MetI-like"/>
</dbReference>
<protein>
    <recommendedName>
        <fullName evidence="9">Phosphate transport system permease protein</fullName>
    </recommendedName>
</protein>
<evidence type="ECO:0000256" key="4">
    <source>
        <dbReference type="ARBA" id="ARBA00022475"/>
    </source>
</evidence>
<keyword evidence="9" id="KW-0592">Phosphate transport</keyword>
<dbReference type="AlphaFoldDB" id="A0AA35CHP9"/>
<dbReference type="InterPro" id="IPR051124">
    <property type="entry name" value="Phosphate_Transport_Permease"/>
</dbReference>
<dbReference type="GO" id="GO:0006817">
    <property type="term" value="P:phosphate ion transport"/>
    <property type="evidence" value="ECO:0007669"/>
    <property type="project" value="UniProtKB-KW"/>
</dbReference>